<reference evidence="3" key="1">
    <citation type="journal article" date="2014" name="Sci. Data">
        <title>Genomes of diverse isolates of the marine cyanobacterium Prochlorococcus.</title>
        <authorList>
            <person name="Biller S."/>
            <person name="Berube P."/>
            <person name="Thompson J."/>
            <person name="Kelly L."/>
            <person name="Roggensack S."/>
            <person name="Awad L."/>
            <person name="Roache-Johnson K."/>
            <person name="Ding H."/>
            <person name="Giovannoni S.J."/>
            <person name="Moore L.R."/>
            <person name="Chisholm S.W."/>
        </authorList>
    </citation>
    <scope>NUCLEOTIDE SEQUENCE [LARGE SCALE GENOMIC DNA]</scope>
    <source>
        <strain evidence="3">PAC1</strain>
    </source>
</reference>
<organism evidence="2 3">
    <name type="scientific">Prochlorococcus marinus str. PAC1</name>
    <dbReference type="NCBI Taxonomy" id="59924"/>
    <lineage>
        <taxon>Bacteria</taxon>
        <taxon>Bacillati</taxon>
        <taxon>Cyanobacteriota</taxon>
        <taxon>Cyanophyceae</taxon>
        <taxon>Synechococcales</taxon>
        <taxon>Prochlorococcaceae</taxon>
        <taxon>Prochlorococcus</taxon>
    </lineage>
</organism>
<dbReference type="RefSeq" id="WP_193743081.1">
    <property type="nucleotide sequence ID" value="NZ_CP138967.1"/>
</dbReference>
<proteinExistence type="predicted"/>
<evidence type="ECO:0000256" key="1">
    <source>
        <dbReference type="SAM" id="Phobius"/>
    </source>
</evidence>
<dbReference type="EMBL" id="JNAX01000002">
    <property type="protein sequence ID" value="KGG22451.1"/>
    <property type="molecule type" value="Genomic_DNA"/>
</dbReference>
<gene>
    <name evidence="2" type="ORF">EV03_0121</name>
</gene>
<dbReference type="AlphaFoldDB" id="A0A0A2C7V8"/>
<sequence>MNFADNWARVFVVITFLTLGEAQIIGGIVPNLIAFGLFLGAIGYFASTGKMAKMLAEKGSRTISFDLIPDTKTFIRTKTLKKTGWQTCL</sequence>
<evidence type="ECO:0000313" key="2">
    <source>
        <dbReference type="EMBL" id="KGG22451.1"/>
    </source>
</evidence>
<protein>
    <submittedName>
        <fullName evidence="2">Uncharacterized protein</fullName>
    </submittedName>
</protein>
<name>A0A0A2C7V8_PROMR</name>
<comment type="caution">
    <text evidence="2">The sequence shown here is derived from an EMBL/GenBank/DDBJ whole genome shotgun (WGS) entry which is preliminary data.</text>
</comment>
<dbReference type="Proteomes" id="UP000030392">
    <property type="component" value="Unassembled WGS sequence"/>
</dbReference>
<accession>A0A0A2C7V8</accession>
<keyword evidence="1" id="KW-0472">Membrane</keyword>
<keyword evidence="1" id="KW-0812">Transmembrane</keyword>
<keyword evidence="1" id="KW-1133">Transmembrane helix</keyword>
<feature type="transmembrane region" description="Helical" evidence="1">
    <location>
        <begin position="32"/>
        <end position="52"/>
    </location>
</feature>
<evidence type="ECO:0000313" key="3">
    <source>
        <dbReference type="Proteomes" id="UP000030392"/>
    </source>
</evidence>